<proteinExistence type="inferred from homology"/>
<dbReference type="FunFam" id="1.10.10.10:FF:000035">
    <property type="entry name" value="General transcription factor IIF subunit 2"/>
    <property type="match status" value="1"/>
</dbReference>
<dbReference type="Proteomes" id="UP000007303">
    <property type="component" value="Unassembled WGS sequence"/>
</dbReference>
<keyword evidence="13" id="KW-1185">Reference proteome</keyword>
<dbReference type="SUPFAM" id="SSF46785">
    <property type="entry name" value="Winged helix' DNA-binding domain"/>
    <property type="match status" value="1"/>
</dbReference>
<evidence type="ECO:0000256" key="2">
    <source>
        <dbReference type="ARBA" id="ARBA00009543"/>
    </source>
</evidence>
<dbReference type="InterPro" id="IPR040504">
    <property type="entry name" value="TFIIF_beta_N"/>
</dbReference>
<dbReference type="HOGENOM" id="CLU_047858_1_0_1"/>
<reference evidence="12" key="3">
    <citation type="submission" date="2025-09" db="UniProtKB">
        <authorList>
            <consortium name="Ensembl"/>
        </authorList>
    </citation>
    <scope>IDENTIFICATION</scope>
</reference>
<accession>H3CY60</accession>
<dbReference type="Ensembl" id="ENSTNIT00000013387.1">
    <property type="protein sequence ID" value="ENSTNIP00000013195.1"/>
    <property type="gene ID" value="ENSTNIG00000010292.1"/>
</dbReference>
<organism evidence="12 13">
    <name type="scientific">Tetraodon nigroviridis</name>
    <name type="common">Spotted green pufferfish</name>
    <name type="synonym">Chelonodon nigroviridis</name>
    <dbReference type="NCBI Taxonomy" id="99883"/>
    <lineage>
        <taxon>Eukaryota</taxon>
        <taxon>Metazoa</taxon>
        <taxon>Chordata</taxon>
        <taxon>Craniata</taxon>
        <taxon>Vertebrata</taxon>
        <taxon>Euteleostomi</taxon>
        <taxon>Actinopterygii</taxon>
        <taxon>Neopterygii</taxon>
        <taxon>Teleostei</taxon>
        <taxon>Neoteleostei</taxon>
        <taxon>Acanthomorphata</taxon>
        <taxon>Eupercaria</taxon>
        <taxon>Tetraodontiformes</taxon>
        <taxon>Tetradontoidea</taxon>
        <taxon>Tetraodontidae</taxon>
        <taxon>Tetraodon</taxon>
    </lineage>
</organism>
<dbReference type="GO" id="GO:0006367">
    <property type="term" value="P:transcription initiation at RNA polymerase II promoter"/>
    <property type="evidence" value="ECO:0007669"/>
    <property type="project" value="UniProtKB-UniRule"/>
</dbReference>
<comment type="subcellular location">
    <subcellularLocation>
        <location evidence="1 9">Nucleus</location>
    </subcellularLocation>
</comment>
<dbReference type="GO" id="GO:0003677">
    <property type="term" value="F:DNA binding"/>
    <property type="evidence" value="ECO:0007669"/>
    <property type="project" value="UniProtKB-UniRule"/>
</dbReference>
<reference evidence="13" key="1">
    <citation type="journal article" date="2004" name="Nature">
        <title>Genome duplication in the teleost fish Tetraodon nigroviridis reveals the early vertebrate proto-karyotype.</title>
        <authorList>
            <person name="Jaillon O."/>
            <person name="Aury J.-M."/>
            <person name="Brunet F."/>
            <person name="Petit J.-L."/>
            <person name="Stange-Thomann N."/>
            <person name="Mauceli E."/>
            <person name="Bouneau L."/>
            <person name="Fischer C."/>
            <person name="Ozouf-Costaz C."/>
            <person name="Bernot A."/>
            <person name="Nicaud S."/>
            <person name="Jaffe D."/>
            <person name="Fisher S."/>
            <person name="Lutfalla G."/>
            <person name="Dossat C."/>
            <person name="Segurens B."/>
            <person name="Dasilva C."/>
            <person name="Salanoubat M."/>
            <person name="Levy M."/>
            <person name="Boudet N."/>
            <person name="Castellano S."/>
            <person name="Anthouard V."/>
            <person name="Jubin C."/>
            <person name="Castelli V."/>
            <person name="Katinka M."/>
            <person name="Vacherie B."/>
            <person name="Biemont C."/>
            <person name="Skalli Z."/>
            <person name="Cattolico L."/>
            <person name="Poulain J."/>
            <person name="De Berardinis V."/>
            <person name="Cruaud C."/>
            <person name="Duprat S."/>
            <person name="Brottier P."/>
            <person name="Coutanceau J.-P."/>
            <person name="Gouzy J."/>
            <person name="Parra G."/>
            <person name="Lardier G."/>
            <person name="Chapple C."/>
            <person name="McKernan K.J."/>
            <person name="McEwan P."/>
            <person name="Bosak S."/>
            <person name="Kellis M."/>
            <person name="Volff J.-N."/>
            <person name="Guigo R."/>
            <person name="Zody M.C."/>
            <person name="Mesirov J."/>
            <person name="Lindblad-Toh K."/>
            <person name="Birren B."/>
            <person name="Nusbaum C."/>
            <person name="Kahn D."/>
            <person name="Robinson-Rechavi M."/>
            <person name="Laudet V."/>
            <person name="Schachter V."/>
            <person name="Quetier F."/>
            <person name="Saurin W."/>
            <person name="Scarpelli C."/>
            <person name="Wincker P."/>
            <person name="Lander E.S."/>
            <person name="Weissenbach J."/>
            <person name="Roest Crollius H."/>
        </authorList>
    </citation>
    <scope>NUCLEOTIDE SEQUENCE [LARGE SCALE GENOMIC DNA]</scope>
</reference>
<evidence type="ECO:0000256" key="6">
    <source>
        <dbReference type="ARBA" id="ARBA00023163"/>
    </source>
</evidence>
<dbReference type="PANTHER" id="PTHR10445:SF0">
    <property type="entry name" value="GENERAL TRANSCRIPTION FACTOR IIF SUBUNIT 2"/>
    <property type="match status" value="1"/>
</dbReference>
<dbReference type="PANTHER" id="PTHR10445">
    <property type="entry name" value="GENERAL TRANSCRIPTION FACTOR IIF SUBUNIT 2"/>
    <property type="match status" value="1"/>
</dbReference>
<protein>
    <recommendedName>
        <fullName evidence="3 9">General transcription factor IIF subunit 2</fullName>
    </recommendedName>
    <alternativeName>
        <fullName evidence="8 9">Transcription initiation factor IIF subunit beta</fullName>
    </alternativeName>
</protein>
<feature type="region of interest" description="Disordered" evidence="10">
    <location>
        <begin position="150"/>
        <end position="175"/>
    </location>
</feature>
<evidence type="ECO:0000313" key="12">
    <source>
        <dbReference type="Ensembl" id="ENSTNIP00000013195.1"/>
    </source>
</evidence>
<dbReference type="STRING" id="99883.ENSTNIP00000013195"/>
<dbReference type="PIRSF" id="PIRSF015849">
    <property type="entry name" value="TFIIF-beta"/>
    <property type="match status" value="1"/>
</dbReference>
<comment type="similarity">
    <text evidence="2 9">Belongs to the TFIIF beta subunit family.</text>
</comment>
<dbReference type="OMA" id="IGMYNAR"/>
<keyword evidence="7 9" id="KW-0539">Nucleus</keyword>
<dbReference type="AlphaFoldDB" id="H3CY60"/>
<dbReference type="InterPro" id="IPR036390">
    <property type="entry name" value="WH_DNA-bd_sf"/>
</dbReference>
<comment type="function">
    <text evidence="9">TFIIF is a general transcription initiation factor that binds to RNA polymerase II and helps to recruit it to the initiation complex in collaboration with TFIIB.</text>
</comment>
<evidence type="ECO:0000256" key="7">
    <source>
        <dbReference type="ARBA" id="ARBA00023242"/>
    </source>
</evidence>
<dbReference type="InterPro" id="IPR003196">
    <property type="entry name" value="TFIIF_beta"/>
</dbReference>
<dbReference type="CDD" id="cd07980">
    <property type="entry name" value="TFIIF_beta"/>
    <property type="match status" value="1"/>
</dbReference>
<reference evidence="12" key="2">
    <citation type="submission" date="2025-08" db="UniProtKB">
        <authorList>
            <consortium name="Ensembl"/>
        </authorList>
    </citation>
    <scope>IDENTIFICATION</scope>
</reference>
<evidence type="ECO:0000256" key="3">
    <source>
        <dbReference type="ARBA" id="ARBA00020815"/>
    </source>
</evidence>
<evidence type="ECO:0000259" key="11">
    <source>
        <dbReference type="Pfam" id="PF17683"/>
    </source>
</evidence>
<dbReference type="SUPFAM" id="SSF50916">
    <property type="entry name" value="Rap30/74 interaction domains"/>
    <property type="match status" value="1"/>
</dbReference>
<dbReference type="GO" id="GO:0005674">
    <property type="term" value="C:transcription factor TFIIF complex"/>
    <property type="evidence" value="ECO:0007669"/>
    <property type="project" value="InterPro"/>
</dbReference>
<name>H3CY60_TETNG</name>
<dbReference type="GO" id="GO:0006368">
    <property type="term" value="P:transcription elongation by RNA polymerase II"/>
    <property type="evidence" value="ECO:0007669"/>
    <property type="project" value="UniProtKB-ARBA"/>
</dbReference>
<dbReference type="InterPro" id="IPR036388">
    <property type="entry name" value="WH-like_DNA-bd_sf"/>
</dbReference>
<dbReference type="Gene3D" id="1.10.10.10">
    <property type="entry name" value="Winged helix-like DNA-binding domain superfamily/Winged helix DNA-binding domain"/>
    <property type="match status" value="1"/>
</dbReference>
<evidence type="ECO:0000256" key="5">
    <source>
        <dbReference type="ARBA" id="ARBA00023125"/>
    </source>
</evidence>
<evidence type="ECO:0000256" key="4">
    <source>
        <dbReference type="ARBA" id="ARBA00023015"/>
    </source>
</evidence>
<evidence type="ECO:0000256" key="9">
    <source>
        <dbReference type="PIRNR" id="PIRNR015849"/>
    </source>
</evidence>
<feature type="domain" description="TFIIF beta subunit N-terminal" evidence="11">
    <location>
        <begin position="13"/>
        <end position="174"/>
    </location>
</feature>
<evidence type="ECO:0000256" key="1">
    <source>
        <dbReference type="ARBA" id="ARBA00004123"/>
    </source>
</evidence>
<dbReference type="InParanoid" id="H3CY60"/>
<dbReference type="Pfam" id="PF17683">
    <property type="entry name" value="TFIIF_beta_N"/>
    <property type="match status" value="1"/>
</dbReference>
<evidence type="ECO:0000256" key="10">
    <source>
        <dbReference type="SAM" id="MobiDB-lite"/>
    </source>
</evidence>
<dbReference type="GeneTree" id="ENSGT00390000016051"/>
<evidence type="ECO:0000256" key="8">
    <source>
        <dbReference type="ARBA" id="ARBA00033388"/>
    </source>
</evidence>
<keyword evidence="4 9" id="KW-0805">Transcription regulation</keyword>
<evidence type="ECO:0000313" key="13">
    <source>
        <dbReference type="Proteomes" id="UP000007303"/>
    </source>
</evidence>
<dbReference type="InterPro" id="IPR011039">
    <property type="entry name" value="TFIIF_interaction"/>
</dbReference>
<keyword evidence="6 9" id="KW-0804">Transcription</keyword>
<sequence length="250" mass="28677">TMPGTKVDLTAAKQNVWLVKVPNYLSLQWQKAAGAGEVGKVRFAKKGNQGMAEVSFTLNKEQAMTEGLDNQPFSVPRQHTFSMQPMGGQTLAVFTQSSSDEIAFLGKVVQRAECKPKFFEDYLRLKKLQAKKSSKVNRLSLQIEDPITSYKPTASHSYHREGKKKKKEEGHRRREDKQLVLNKLFAAFEKHQHYNIKRPGGIDQNSPLSHKLYLKKILREIGMYNARGPHKHTWELKPEFSYYGKEKKND</sequence>
<keyword evidence="5 9" id="KW-0238">DNA-binding</keyword>